<feature type="domain" description="Small ribosomal subunit protein uS10" evidence="8">
    <location>
        <begin position="172"/>
        <end position="269"/>
    </location>
</feature>
<feature type="compositionally biased region" description="Polar residues" evidence="7">
    <location>
        <begin position="97"/>
        <end position="108"/>
    </location>
</feature>
<evidence type="ECO:0000313" key="9">
    <source>
        <dbReference type="EMBL" id="KAJ8987827.1"/>
    </source>
</evidence>
<feature type="region of interest" description="Disordered" evidence="7">
    <location>
        <begin position="25"/>
        <end position="151"/>
    </location>
</feature>
<dbReference type="InterPro" id="IPR001848">
    <property type="entry name" value="Ribosomal_uS10"/>
</dbReference>
<dbReference type="AlphaFoldDB" id="A0AAN6IRG4"/>
<evidence type="ECO:0000256" key="2">
    <source>
        <dbReference type="ARBA" id="ARBA00022980"/>
    </source>
</evidence>
<dbReference type="Gene3D" id="3.30.70.600">
    <property type="entry name" value="Ribosomal protein S10 domain"/>
    <property type="match status" value="1"/>
</dbReference>
<dbReference type="SMART" id="SM01403">
    <property type="entry name" value="Ribosomal_S10"/>
    <property type="match status" value="1"/>
</dbReference>
<evidence type="ECO:0000256" key="3">
    <source>
        <dbReference type="ARBA" id="ARBA00023274"/>
    </source>
</evidence>
<feature type="compositionally biased region" description="Polar residues" evidence="7">
    <location>
        <begin position="78"/>
        <end position="88"/>
    </location>
</feature>
<dbReference type="GO" id="GO:0016874">
    <property type="term" value="F:ligase activity"/>
    <property type="evidence" value="ECO:0007669"/>
    <property type="project" value="UniProtKB-KW"/>
</dbReference>
<dbReference type="InterPro" id="IPR027486">
    <property type="entry name" value="Ribosomal_uS10_dom"/>
</dbReference>
<name>A0AAN6IRG4_EXODE</name>
<evidence type="ECO:0000256" key="5">
    <source>
        <dbReference type="ARBA" id="ARBA00042916"/>
    </source>
</evidence>
<dbReference type="GO" id="GO:0006412">
    <property type="term" value="P:translation"/>
    <property type="evidence" value="ECO:0007669"/>
    <property type="project" value="InterPro"/>
</dbReference>
<evidence type="ECO:0000313" key="10">
    <source>
        <dbReference type="Proteomes" id="UP001161757"/>
    </source>
</evidence>
<keyword evidence="3" id="KW-0687">Ribonucleoprotein</keyword>
<reference evidence="9" key="1">
    <citation type="submission" date="2023-01" db="EMBL/GenBank/DDBJ databases">
        <title>Exophiala dermititidis isolated from Cystic Fibrosis Patient.</title>
        <authorList>
            <person name="Kurbessoian T."/>
            <person name="Crocker A."/>
            <person name="Murante D."/>
            <person name="Hogan D.A."/>
            <person name="Stajich J.E."/>
        </authorList>
    </citation>
    <scope>NUCLEOTIDE SEQUENCE</scope>
    <source>
        <strain evidence="9">Ex8</strain>
    </source>
</reference>
<dbReference type="EMBL" id="JAJGCB010000022">
    <property type="protein sequence ID" value="KAJ8987827.1"/>
    <property type="molecule type" value="Genomic_DNA"/>
</dbReference>
<feature type="compositionally biased region" description="Basic and acidic residues" evidence="7">
    <location>
        <begin position="62"/>
        <end position="77"/>
    </location>
</feature>
<evidence type="ECO:0000256" key="7">
    <source>
        <dbReference type="SAM" id="MobiDB-lite"/>
    </source>
</evidence>
<protein>
    <recommendedName>
        <fullName evidence="4">Small ribosomal subunit protein uS10m</fullName>
    </recommendedName>
    <alternativeName>
        <fullName evidence="5">37S ribosomal protein S10, mitochondrial</fullName>
    </alternativeName>
    <alternativeName>
        <fullName evidence="6">Mitochondrial ribosomal small subunit protein 10</fullName>
    </alternativeName>
</protein>
<feature type="compositionally biased region" description="Low complexity" evidence="7">
    <location>
        <begin position="123"/>
        <end position="145"/>
    </location>
</feature>
<keyword evidence="9" id="KW-0436">Ligase</keyword>
<keyword evidence="2 9" id="KW-0689">Ribosomal protein</keyword>
<evidence type="ECO:0000256" key="6">
    <source>
        <dbReference type="ARBA" id="ARBA00078476"/>
    </source>
</evidence>
<organism evidence="9 10">
    <name type="scientific">Exophiala dermatitidis</name>
    <name type="common">Black yeast-like fungus</name>
    <name type="synonym">Wangiella dermatitidis</name>
    <dbReference type="NCBI Taxonomy" id="5970"/>
    <lineage>
        <taxon>Eukaryota</taxon>
        <taxon>Fungi</taxon>
        <taxon>Dikarya</taxon>
        <taxon>Ascomycota</taxon>
        <taxon>Pezizomycotina</taxon>
        <taxon>Eurotiomycetes</taxon>
        <taxon>Chaetothyriomycetidae</taxon>
        <taxon>Chaetothyriales</taxon>
        <taxon>Herpotrichiellaceae</taxon>
        <taxon>Exophiala</taxon>
    </lineage>
</organism>
<sequence length="342" mass="38050">MSTPRCVRIAIEACRPCRTSTLSLRTRLSQPPSQCTRGISSSVPKCLPQHDITAGFPMPELGSKKIPDLSETEKEETPSTAQAPSPSKETPRPNVTAAKQSQPQSQSHKATKSPEGKVATMVSQSLQSASQAAEAAATDAEASSTPNVPPNVLAAYRTPMRHPLTHGIPVAELQLRSYSVRNLEFYADFAVRAAYYLGLPCTGPAPLPRKRERWTVLKSNFAHKKAQENFERITMKRLVTVYDGQPEVVEIWLAFLRKWQFYGVGMKANVWQWEQVDVAGKMDRDFAALEKHLDEKLRLFGFNKSSADKNDLLRLMAKQGHRQVGVGMSEVREKSRTTSDPF</sequence>
<dbReference type="Proteomes" id="UP001161757">
    <property type="component" value="Unassembled WGS sequence"/>
</dbReference>
<feature type="compositionally biased region" description="Polar residues" evidence="7">
    <location>
        <begin position="30"/>
        <end position="43"/>
    </location>
</feature>
<dbReference type="Pfam" id="PF00338">
    <property type="entry name" value="Ribosomal_S10"/>
    <property type="match status" value="1"/>
</dbReference>
<dbReference type="SUPFAM" id="SSF54999">
    <property type="entry name" value="Ribosomal protein S10"/>
    <property type="match status" value="1"/>
</dbReference>
<dbReference type="GO" id="GO:0005840">
    <property type="term" value="C:ribosome"/>
    <property type="evidence" value="ECO:0007669"/>
    <property type="project" value="UniProtKB-KW"/>
</dbReference>
<comment type="caution">
    <text evidence="9">The sequence shown here is derived from an EMBL/GenBank/DDBJ whole genome shotgun (WGS) entry which is preliminary data.</text>
</comment>
<dbReference type="GO" id="GO:1990904">
    <property type="term" value="C:ribonucleoprotein complex"/>
    <property type="evidence" value="ECO:0007669"/>
    <property type="project" value="UniProtKB-KW"/>
</dbReference>
<evidence type="ECO:0000256" key="4">
    <source>
        <dbReference type="ARBA" id="ARBA00035261"/>
    </source>
</evidence>
<dbReference type="PANTHER" id="PTHR11700">
    <property type="entry name" value="30S RIBOSOMAL PROTEIN S10 FAMILY MEMBER"/>
    <property type="match status" value="1"/>
</dbReference>
<comment type="similarity">
    <text evidence="1">Belongs to the universal ribosomal protein uS10 family.</text>
</comment>
<evidence type="ECO:0000256" key="1">
    <source>
        <dbReference type="ARBA" id="ARBA00007102"/>
    </source>
</evidence>
<accession>A0AAN6IRG4</accession>
<dbReference type="FunFam" id="3.30.70.600:FF:000003">
    <property type="entry name" value="30S ribosomal protein S10"/>
    <property type="match status" value="1"/>
</dbReference>
<evidence type="ECO:0000259" key="8">
    <source>
        <dbReference type="SMART" id="SM01403"/>
    </source>
</evidence>
<proteinExistence type="inferred from homology"/>
<dbReference type="HAMAP" id="MF_00508">
    <property type="entry name" value="Ribosomal_uS10"/>
    <property type="match status" value="1"/>
</dbReference>
<gene>
    <name evidence="9" type="primary">RSM10</name>
    <name evidence="9" type="ORF">HRR80_008182</name>
</gene>
<dbReference type="GO" id="GO:0003735">
    <property type="term" value="F:structural constituent of ribosome"/>
    <property type="evidence" value="ECO:0007669"/>
    <property type="project" value="InterPro"/>
</dbReference>
<dbReference type="InterPro" id="IPR036838">
    <property type="entry name" value="Ribosomal_uS10_dom_sf"/>
</dbReference>